<evidence type="ECO:0000259" key="4">
    <source>
        <dbReference type="PROSITE" id="PS50075"/>
    </source>
</evidence>
<dbReference type="Pfam" id="PF00550">
    <property type="entry name" value="PP-binding"/>
    <property type="match status" value="1"/>
</dbReference>
<dbReference type="Pfam" id="PF08242">
    <property type="entry name" value="Methyltransf_12"/>
    <property type="match status" value="1"/>
</dbReference>
<dbReference type="HOGENOM" id="CLU_043689_0_0_1"/>
<dbReference type="PANTHER" id="PTHR45681">
    <property type="entry name" value="POLYKETIDE SYNTHASE 44-RELATED"/>
    <property type="match status" value="1"/>
</dbReference>
<dbReference type="InterPro" id="IPR006162">
    <property type="entry name" value="Ppantetheine_attach_site"/>
</dbReference>
<dbReference type="RefSeq" id="XP_001592865.1">
    <property type="nucleotide sequence ID" value="XM_001592815.1"/>
</dbReference>
<dbReference type="eggNOG" id="KOG1202">
    <property type="taxonomic scope" value="Eukaryota"/>
</dbReference>
<dbReference type="InterPro" id="IPR029063">
    <property type="entry name" value="SAM-dependent_MTases_sf"/>
</dbReference>
<dbReference type="InterPro" id="IPR050444">
    <property type="entry name" value="Polyketide_Synthase"/>
</dbReference>
<keyword evidence="1" id="KW-0596">Phosphopantetheine</keyword>
<keyword evidence="2" id="KW-0597">Phosphoprotein</keyword>
<dbReference type="Gene3D" id="1.10.1200.10">
    <property type="entry name" value="ACP-like"/>
    <property type="match status" value="1"/>
</dbReference>
<dbReference type="KEGG" id="ssl:SS1G_05787"/>
<protein>
    <recommendedName>
        <fullName evidence="4">Carrier domain-containing protein</fullName>
    </recommendedName>
</protein>
<dbReference type="CDD" id="cd02440">
    <property type="entry name" value="AdoMet_MTases"/>
    <property type="match status" value="1"/>
</dbReference>
<gene>
    <name evidence="5" type="ORF">SS1G_05787</name>
</gene>
<dbReference type="InterPro" id="IPR041068">
    <property type="entry name" value="HTH_51"/>
</dbReference>
<evidence type="ECO:0000256" key="2">
    <source>
        <dbReference type="ARBA" id="ARBA00022553"/>
    </source>
</evidence>
<evidence type="ECO:0000256" key="1">
    <source>
        <dbReference type="ARBA" id="ARBA00022450"/>
    </source>
</evidence>
<dbReference type="SMART" id="SM00823">
    <property type="entry name" value="PKS_PP"/>
    <property type="match status" value="1"/>
</dbReference>
<sequence>MGGPGANPTPKSAGASAPKLVVAAPAAAGTPAQSSRTPKILEVLHNVTDVPMDELTPDATLEEIGIDSLLVTEVLNEIQTAFGLEIDLNTFLFLPNVKAVCDHIDSALGVVPSAAVEASAPVETKVNGVSKVSASPAIPEGDSTPSFQRAQKLFAENKDSYERAAFQTKAVGFWKECYPREAALVLAYVVEAFAKLGCDMSALKAGDTAPMIPHLSKHKQLVRQLYRVLEDGGLINVNDQGHFIRTSKPVDPTPASTIYEEIIPAFPLHASVHKVTGAVGKELAGCLTGEKDGLQIVFGNKENKKTLDDLYENWPLVRSGTIALGEYLEKAMANPDRPGKFRILEVGAGTGGTTKYIVRHLQKLGIPFEYVFTDLSASLVAAAKRTFKDCPEMEFKTLDIEKEPKESWVHSFHVVISTNCIHATRNLTTSLTTIRKLLRDDGVVTLVEITQNMFWLDIAVGLFEGWWLFEDGREHAVTHESLWKEHMLRAGFAAVDWTDGEEPEARTIRVIAGFPTNLSA</sequence>
<dbReference type="SUPFAM" id="SSF47336">
    <property type="entry name" value="ACP-like"/>
    <property type="match status" value="1"/>
</dbReference>
<dbReference type="PANTHER" id="PTHR45681:SF6">
    <property type="entry name" value="POLYKETIDE SYNTHASE 37"/>
    <property type="match status" value="1"/>
</dbReference>
<dbReference type="InParanoid" id="A7EKE0"/>
<dbReference type="EMBL" id="CH476627">
    <property type="protein sequence ID" value="EDO03306.1"/>
    <property type="molecule type" value="Genomic_DNA"/>
</dbReference>
<accession>A7EKE0</accession>
<dbReference type="GO" id="GO:0016740">
    <property type="term" value="F:transferase activity"/>
    <property type="evidence" value="ECO:0007669"/>
    <property type="project" value="UniProtKB-KW"/>
</dbReference>
<organism evidence="5 6">
    <name type="scientific">Sclerotinia sclerotiorum (strain ATCC 18683 / 1980 / Ss-1)</name>
    <name type="common">White mold</name>
    <name type="synonym">Whetzelinia sclerotiorum</name>
    <dbReference type="NCBI Taxonomy" id="665079"/>
    <lineage>
        <taxon>Eukaryota</taxon>
        <taxon>Fungi</taxon>
        <taxon>Dikarya</taxon>
        <taxon>Ascomycota</taxon>
        <taxon>Pezizomycotina</taxon>
        <taxon>Leotiomycetes</taxon>
        <taxon>Helotiales</taxon>
        <taxon>Sclerotiniaceae</taxon>
        <taxon>Sclerotinia</taxon>
    </lineage>
</organism>
<evidence type="ECO:0000256" key="3">
    <source>
        <dbReference type="ARBA" id="ARBA00022679"/>
    </source>
</evidence>
<evidence type="ECO:0000313" key="6">
    <source>
        <dbReference type="Proteomes" id="UP000001312"/>
    </source>
</evidence>
<dbReference type="Pfam" id="PF18558">
    <property type="entry name" value="HTH_51"/>
    <property type="match status" value="1"/>
</dbReference>
<dbReference type="InterPro" id="IPR009081">
    <property type="entry name" value="PP-bd_ACP"/>
</dbReference>
<dbReference type="InterPro" id="IPR036736">
    <property type="entry name" value="ACP-like_sf"/>
</dbReference>
<dbReference type="Proteomes" id="UP000001312">
    <property type="component" value="Unassembled WGS sequence"/>
</dbReference>
<evidence type="ECO:0000313" key="5">
    <source>
        <dbReference type="EMBL" id="EDO03306.1"/>
    </source>
</evidence>
<dbReference type="PROSITE" id="PS00012">
    <property type="entry name" value="PHOSPHOPANTETHEINE"/>
    <property type="match status" value="1"/>
</dbReference>
<dbReference type="InterPro" id="IPR013217">
    <property type="entry name" value="Methyltransf_12"/>
</dbReference>
<dbReference type="GeneID" id="5489463"/>
<dbReference type="AlphaFoldDB" id="A7EKE0"/>
<proteinExistence type="predicted"/>
<keyword evidence="3" id="KW-0808">Transferase</keyword>
<reference evidence="6" key="1">
    <citation type="journal article" date="2011" name="PLoS Genet.">
        <title>Genomic analysis of the necrotrophic fungal pathogens Sclerotinia sclerotiorum and Botrytis cinerea.</title>
        <authorList>
            <person name="Amselem J."/>
            <person name="Cuomo C.A."/>
            <person name="van Kan J.A."/>
            <person name="Viaud M."/>
            <person name="Benito E.P."/>
            <person name="Couloux A."/>
            <person name="Coutinho P.M."/>
            <person name="de Vries R.P."/>
            <person name="Dyer P.S."/>
            <person name="Fillinger S."/>
            <person name="Fournier E."/>
            <person name="Gout L."/>
            <person name="Hahn M."/>
            <person name="Kohn L."/>
            <person name="Lapalu N."/>
            <person name="Plummer K.M."/>
            <person name="Pradier J.M."/>
            <person name="Quevillon E."/>
            <person name="Sharon A."/>
            <person name="Simon A."/>
            <person name="ten Have A."/>
            <person name="Tudzynski B."/>
            <person name="Tudzynski P."/>
            <person name="Wincker P."/>
            <person name="Andrew M."/>
            <person name="Anthouard V."/>
            <person name="Beever R.E."/>
            <person name="Beffa R."/>
            <person name="Benoit I."/>
            <person name="Bouzid O."/>
            <person name="Brault B."/>
            <person name="Chen Z."/>
            <person name="Choquer M."/>
            <person name="Collemare J."/>
            <person name="Cotton P."/>
            <person name="Danchin E.G."/>
            <person name="Da Silva C."/>
            <person name="Gautier A."/>
            <person name="Giraud C."/>
            <person name="Giraud T."/>
            <person name="Gonzalez C."/>
            <person name="Grossetete S."/>
            <person name="Guldener U."/>
            <person name="Henrissat B."/>
            <person name="Howlett B.J."/>
            <person name="Kodira C."/>
            <person name="Kretschmer M."/>
            <person name="Lappartient A."/>
            <person name="Leroch M."/>
            <person name="Levis C."/>
            <person name="Mauceli E."/>
            <person name="Neuveglise C."/>
            <person name="Oeser B."/>
            <person name="Pearson M."/>
            <person name="Poulain J."/>
            <person name="Poussereau N."/>
            <person name="Quesneville H."/>
            <person name="Rascle C."/>
            <person name="Schumacher J."/>
            <person name="Segurens B."/>
            <person name="Sexton A."/>
            <person name="Silva E."/>
            <person name="Sirven C."/>
            <person name="Soanes D.M."/>
            <person name="Talbot N.J."/>
            <person name="Templeton M."/>
            <person name="Yandava C."/>
            <person name="Yarden O."/>
            <person name="Zeng Q."/>
            <person name="Rollins J.A."/>
            <person name="Lebrun M.H."/>
            <person name="Dickman M."/>
        </authorList>
    </citation>
    <scope>NUCLEOTIDE SEQUENCE [LARGE SCALE GENOMIC DNA]</scope>
    <source>
        <strain evidence="6">ATCC 18683 / 1980 / Ss-1</strain>
    </source>
</reference>
<dbReference type="Gene3D" id="3.40.50.150">
    <property type="entry name" value="Vaccinia Virus protein VP39"/>
    <property type="match status" value="1"/>
</dbReference>
<name>A7EKE0_SCLS1</name>
<dbReference type="SUPFAM" id="SSF53335">
    <property type="entry name" value="S-adenosyl-L-methionine-dependent methyltransferases"/>
    <property type="match status" value="1"/>
</dbReference>
<feature type="domain" description="Carrier" evidence="4">
    <location>
        <begin position="34"/>
        <end position="108"/>
    </location>
</feature>
<dbReference type="PROSITE" id="PS50075">
    <property type="entry name" value="CARRIER"/>
    <property type="match status" value="1"/>
</dbReference>
<dbReference type="InterPro" id="IPR020806">
    <property type="entry name" value="PKS_PP-bd"/>
</dbReference>
<dbReference type="GO" id="GO:0031177">
    <property type="term" value="F:phosphopantetheine binding"/>
    <property type="evidence" value="ECO:0007669"/>
    <property type="project" value="InterPro"/>
</dbReference>
<dbReference type="STRING" id="665079.A7EKE0"/>
<keyword evidence="6" id="KW-1185">Reference proteome</keyword>